<dbReference type="InterPro" id="IPR021395">
    <property type="entry name" value="DUF3035"/>
</dbReference>
<proteinExistence type="predicted"/>
<protein>
    <submittedName>
        <fullName evidence="1">Pyruvate/2-oxoglutarate dehydrogenase complex, dihydrolipoamide acyltransferase (E2) component</fullName>
    </submittedName>
</protein>
<accession>A0A0N9ZG40</accession>
<evidence type="ECO:0000313" key="2">
    <source>
        <dbReference type="Proteomes" id="UP000064920"/>
    </source>
</evidence>
<keyword evidence="1" id="KW-0670">Pyruvate</keyword>
<organism evidence="1 2">
    <name type="scientific">Celeribacter marinus</name>
    <dbReference type="NCBI Taxonomy" id="1397108"/>
    <lineage>
        <taxon>Bacteria</taxon>
        <taxon>Pseudomonadati</taxon>
        <taxon>Pseudomonadota</taxon>
        <taxon>Alphaproteobacteria</taxon>
        <taxon>Rhodobacterales</taxon>
        <taxon>Roseobacteraceae</taxon>
        <taxon>Celeribacter</taxon>
    </lineage>
</organism>
<dbReference type="Proteomes" id="UP000064920">
    <property type="component" value="Chromosome"/>
</dbReference>
<keyword evidence="2" id="KW-1185">Reference proteome</keyword>
<dbReference type="AlphaFoldDB" id="A0A0N9ZG40"/>
<dbReference type="STRING" id="1397108.IMCC12053_1958"/>
<dbReference type="KEGG" id="cmar:IMCC12053_1958"/>
<gene>
    <name evidence="1" type="ORF">IMCC12053_1958</name>
</gene>
<dbReference type="EMBL" id="CP012023">
    <property type="protein sequence ID" value="ALI55905.1"/>
    <property type="molecule type" value="Genomic_DNA"/>
</dbReference>
<sequence length="165" mass="17565">MQVKALNTGLCLAAFLAFTACAPKSELRPSAISSGPDEFGVVPSKPLEAPTDFTLLPAPTPKGGNLADQQPKSDAIVALGGRPNLGGGVDGGIVSYASRFGVEPAIRTDLAQDNATKLKRSGWVGLPWKKDKYERTYKRFSLDAFAEWRRLRALGVNVPSAPPRS</sequence>
<evidence type="ECO:0000313" key="1">
    <source>
        <dbReference type="EMBL" id="ALI55905.1"/>
    </source>
</evidence>
<reference evidence="1 2" key="1">
    <citation type="submission" date="2015-05" db="EMBL/GenBank/DDBJ databases">
        <authorList>
            <person name="Wang D.B."/>
            <person name="Wang M."/>
        </authorList>
    </citation>
    <scope>NUCLEOTIDE SEQUENCE [LARGE SCALE GENOMIC DNA]</scope>
    <source>
        <strain evidence="1 2">IMCC 12053</strain>
    </source>
</reference>
<dbReference type="Pfam" id="PF11233">
    <property type="entry name" value="DUF3035"/>
    <property type="match status" value="1"/>
</dbReference>
<keyword evidence="1" id="KW-0808">Transferase</keyword>
<dbReference type="GO" id="GO:0016746">
    <property type="term" value="F:acyltransferase activity"/>
    <property type="evidence" value="ECO:0007669"/>
    <property type="project" value="UniProtKB-KW"/>
</dbReference>
<dbReference type="RefSeq" id="WP_062218500.1">
    <property type="nucleotide sequence ID" value="NZ_CP012023.1"/>
</dbReference>
<keyword evidence="1" id="KW-0012">Acyltransferase</keyword>
<dbReference type="PATRIC" id="fig|1397108.4.peg.2001"/>
<dbReference type="OrthoDB" id="7876689at2"/>
<dbReference type="PROSITE" id="PS51257">
    <property type="entry name" value="PROKAR_LIPOPROTEIN"/>
    <property type="match status" value="1"/>
</dbReference>
<name>A0A0N9ZG40_9RHOB</name>